<dbReference type="GO" id="GO:0008670">
    <property type="term" value="F:2,4-dienoyl-CoA reductase (NADPH) activity"/>
    <property type="evidence" value="ECO:0007669"/>
    <property type="project" value="UniProtKB-EC"/>
</dbReference>
<comment type="similarity">
    <text evidence="3">In the N-terminal section; belongs to the NADH:flavin oxidoreductase/NADH oxidase family.</text>
</comment>
<protein>
    <submittedName>
        <fullName evidence="13">2,4-dienoyl-CoA reductase</fullName>
        <ecNumber evidence="13">1.3.1.34</ecNumber>
    </submittedName>
</protein>
<comment type="cofactor">
    <cofactor evidence="2">
        <name>[4Fe-4S] cluster</name>
        <dbReference type="ChEBI" id="CHEBI:49883"/>
    </cofactor>
</comment>
<dbReference type="GO" id="GO:0033543">
    <property type="term" value="P:fatty acid beta-oxidation, unsaturated, even number, reductase/isomerase pathway"/>
    <property type="evidence" value="ECO:0007669"/>
    <property type="project" value="TreeGrafter"/>
</dbReference>
<dbReference type="InterPro" id="IPR001155">
    <property type="entry name" value="OxRdtase_FMN_N"/>
</dbReference>
<evidence type="ECO:0000256" key="7">
    <source>
        <dbReference type="ARBA" id="ARBA00023002"/>
    </source>
</evidence>
<dbReference type="InterPro" id="IPR036188">
    <property type="entry name" value="FAD/NAD-bd_sf"/>
</dbReference>
<evidence type="ECO:0000313" key="14">
    <source>
        <dbReference type="Proteomes" id="UP000464524"/>
    </source>
</evidence>
<dbReference type="PRINTS" id="PR00469">
    <property type="entry name" value="PNDRDTASEII"/>
</dbReference>
<accession>A0A857JGM9</accession>
<evidence type="ECO:0000256" key="6">
    <source>
        <dbReference type="ARBA" id="ARBA00022723"/>
    </source>
</evidence>
<reference evidence="13 14" key="1">
    <citation type="submission" date="2019-12" db="EMBL/GenBank/DDBJ databases">
        <title>Genome sequencing and assembly of endphytes of Porphyra tenera.</title>
        <authorList>
            <person name="Park J.M."/>
            <person name="Shin R."/>
            <person name="Jo S.H."/>
        </authorList>
    </citation>
    <scope>NUCLEOTIDE SEQUENCE [LARGE SCALE GENOMIC DNA]</scope>
    <source>
        <strain evidence="13 14">GPM4</strain>
    </source>
</reference>
<feature type="compositionally biased region" description="Polar residues" evidence="10">
    <location>
        <begin position="24"/>
        <end position="43"/>
    </location>
</feature>
<dbReference type="GO" id="GO:0010181">
    <property type="term" value="F:FMN binding"/>
    <property type="evidence" value="ECO:0007669"/>
    <property type="project" value="InterPro"/>
</dbReference>
<keyword evidence="7 13" id="KW-0560">Oxidoreductase</keyword>
<dbReference type="Gene3D" id="3.40.50.720">
    <property type="entry name" value="NAD(P)-binding Rossmann-like Domain"/>
    <property type="match status" value="1"/>
</dbReference>
<evidence type="ECO:0000256" key="8">
    <source>
        <dbReference type="ARBA" id="ARBA00023004"/>
    </source>
</evidence>
<dbReference type="PRINTS" id="PR00368">
    <property type="entry name" value="FADPNR"/>
</dbReference>
<dbReference type="OrthoDB" id="8523426at2"/>
<dbReference type="Pfam" id="PF07992">
    <property type="entry name" value="Pyr_redox_2"/>
    <property type="match status" value="1"/>
</dbReference>
<dbReference type="Gene3D" id="3.50.50.60">
    <property type="entry name" value="FAD/NAD(P)-binding domain"/>
    <property type="match status" value="1"/>
</dbReference>
<dbReference type="InterPro" id="IPR013785">
    <property type="entry name" value="Aldolase_TIM"/>
</dbReference>
<evidence type="ECO:0000256" key="9">
    <source>
        <dbReference type="ARBA" id="ARBA00023014"/>
    </source>
</evidence>
<feature type="region of interest" description="Disordered" evidence="10">
    <location>
        <begin position="1"/>
        <end position="46"/>
    </location>
</feature>
<dbReference type="Pfam" id="PF00724">
    <property type="entry name" value="Oxidored_FMN"/>
    <property type="match status" value="1"/>
</dbReference>
<dbReference type="RefSeq" id="WP_160177998.1">
    <property type="nucleotide sequence ID" value="NZ_CP047656.1"/>
</dbReference>
<keyword evidence="5" id="KW-0288">FMN</keyword>
<dbReference type="SUPFAM" id="SSF51395">
    <property type="entry name" value="FMN-linked oxidoreductases"/>
    <property type="match status" value="1"/>
</dbReference>
<keyword evidence="6" id="KW-0479">Metal-binding</keyword>
<evidence type="ECO:0000313" key="13">
    <source>
        <dbReference type="EMBL" id="QHJ10067.1"/>
    </source>
</evidence>
<sequence length="714" mass="77686">MPTSKALSESFNTEETDAQERKTQNTSAESTPDQSTQTNSPSDSAFPHLLRPLDLGFATLKNRTLMGSMHLGLEEEKGGFDKLAAFYAERARGGVGLIVTGGISPNIAGWVAPFAGRMSSSRHAKKHRVITDAVHKEGGKICMQILHSGRYGYHPFNVSASASKAPIAPFKPKALSSRGVKRTIADYVACASYAQEAGYDGVEIMGSEGYLINQFFCERTNHRDDEWGGSLENRARLAVEIVNQTRQKVGRDFILIYRLSMLDLVEGGASWDEVVYLAKAIEQAGATLINTGIGWHEARVPTIVTSVPRAAFTWITKRMKAEVALPLITTNRINTPEVAESVLAQGHADMVSMARPFLADSQFVAKAMRNESQLINTCIACNQACLDHAFAQKRASCLVNPQACYETELIFKTVAVPKKVAVVGAGPAGLAFAIYAAERGHQVHLFEQASEIGGQFNYAKQIPGKEEFYETLRYYARMIEKTGVNLHLNIKVNANALQEYKFDEIVMATGIEPRQLSIPGSNHPKVLSYIDVLRDHKAVGNKVAVIGAGGIGFDVAEYLVEQEHLATDIDKWLANWGIDKSVSLAGGLTQPHIAHSGREVYLLQRKSSKVGAGLGKTSGWVHRASLAQHNVQMINSVEYVKVDDNGLHININGVPKTLEVDNVIVCAGQEPLRELHTSLLDLKVPVHIIGGADVAAELDAKRAIRQGAELAASI</sequence>
<dbReference type="SUPFAM" id="SSF51905">
    <property type="entry name" value="FAD/NAD(P)-binding domain"/>
    <property type="match status" value="1"/>
</dbReference>
<dbReference type="CDD" id="cd02930">
    <property type="entry name" value="DCR_FMN"/>
    <property type="match status" value="1"/>
</dbReference>
<evidence type="ECO:0000259" key="12">
    <source>
        <dbReference type="Pfam" id="PF07992"/>
    </source>
</evidence>
<dbReference type="GO" id="GO:0046872">
    <property type="term" value="F:metal ion binding"/>
    <property type="evidence" value="ECO:0007669"/>
    <property type="project" value="UniProtKB-KW"/>
</dbReference>
<dbReference type="AlphaFoldDB" id="A0A857JGM9"/>
<dbReference type="KEGG" id="pmes:FX988_00276"/>
<feature type="domain" description="FAD/NAD(P)-binding" evidence="12">
    <location>
        <begin position="418"/>
        <end position="676"/>
    </location>
</feature>
<keyword evidence="8" id="KW-0408">Iron</keyword>
<evidence type="ECO:0000256" key="1">
    <source>
        <dbReference type="ARBA" id="ARBA00001917"/>
    </source>
</evidence>
<dbReference type="InterPro" id="IPR023753">
    <property type="entry name" value="FAD/NAD-binding_dom"/>
</dbReference>
<evidence type="ECO:0000256" key="10">
    <source>
        <dbReference type="SAM" id="MobiDB-lite"/>
    </source>
</evidence>
<dbReference type="GO" id="GO:0051536">
    <property type="term" value="F:iron-sulfur cluster binding"/>
    <property type="evidence" value="ECO:0007669"/>
    <property type="project" value="UniProtKB-KW"/>
</dbReference>
<evidence type="ECO:0000256" key="4">
    <source>
        <dbReference type="ARBA" id="ARBA00022630"/>
    </source>
</evidence>
<organism evidence="13 14">
    <name type="scientific">Paraglaciecola mesophila</name>
    <dbReference type="NCBI Taxonomy" id="197222"/>
    <lineage>
        <taxon>Bacteria</taxon>
        <taxon>Pseudomonadati</taxon>
        <taxon>Pseudomonadota</taxon>
        <taxon>Gammaproteobacteria</taxon>
        <taxon>Alteromonadales</taxon>
        <taxon>Alteromonadaceae</taxon>
        <taxon>Paraglaciecola</taxon>
    </lineage>
</organism>
<comment type="cofactor">
    <cofactor evidence="1">
        <name>FMN</name>
        <dbReference type="ChEBI" id="CHEBI:58210"/>
    </cofactor>
</comment>
<dbReference type="EC" id="1.3.1.34" evidence="13"/>
<dbReference type="FunFam" id="3.50.50.60:FF:000113">
    <property type="entry name" value="NADPH-dependent 2,4-dienoyl-CoA reductase"/>
    <property type="match status" value="1"/>
</dbReference>
<evidence type="ECO:0000256" key="3">
    <source>
        <dbReference type="ARBA" id="ARBA00011048"/>
    </source>
</evidence>
<feature type="compositionally biased region" description="Polar residues" evidence="10">
    <location>
        <begin position="1"/>
        <end position="11"/>
    </location>
</feature>
<dbReference type="Proteomes" id="UP000464524">
    <property type="component" value="Chromosome"/>
</dbReference>
<dbReference type="PANTHER" id="PTHR42917">
    <property type="entry name" value="2,4-DIENOYL-COA REDUCTASE"/>
    <property type="match status" value="1"/>
</dbReference>
<keyword evidence="14" id="KW-1185">Reference proteome</keyword>
<evidence type="ECO:0000256" key="2">
    <source>
        <dbReference type="ARBA" id="ARBA00001966"/>
    </source>
</evidence>
<keyword evidence="4" id="KW-0285">Flavoprotein</keyword>
<dbReference type="InterPro" id="IPR051793">
    <property type="entry name" value="NADH:flavin_oxidoreductase"/>
</dbReference>
<evidence type="ECO:0000256" key="5">
    <source>
        <dbReference type="ARBA" id="ARBA00022643"/>
    </source>
</evidence>
<keyword evidence="9" id="KW-0411">Iron-sulfur</keyword>
<name>A0A857JGM9_9ALTE</name>
<proteinExistence type="inferred from homology"/>
<dbReference type="Gene3D" id="3.20.20.70">
    <property type="entry name" value="Aldolase class I"/>
    <property type="match status" value="1"/>
</dbReference>
<dbReference type="FunFam" id="3.20.20.70:FF:000082">
    <property type="entry name" value="NADPH-dependent 2,4-dienoyl-CoA reductase"/>
    <property type="match status" value="1"/>
</dbReference>
<dbReference type="SUPFAM" id="SSF51971">
    <property type="entry name" value="Nucleotide-binding domain"/>
    <property type="match status" value="1"/>
</dbReference>
<dbReference type="EMBL" id="CP047656">
    <property type="protein sequence ID" value="QHJ10067.1"/>
    <property type="molecule type" value="Genomic_DNA"/>
</dbReference>
<evidence type="ECO:0000259" key="11">
    <source>
        <dbReference type="Pfam" id="PF00724"/>
    </source>
</evidence>
<dbReference type="PANTHER" id="PTHR42917:SF2">
    <property type="entry name" value="2,4-DIENOYL-COA REDUCTASE [(2E)-ENOYL-COA-PRODUCING]"/>
    <property type="match status" value="1"/>
</dbReference>
<feature type="domain" description="NADH:flavin oxidoreductase/NADH oxidase N-terminal" evidence="11">
    <location>
        <begin position="49"/>
        <end position="369"/>
    </location>
</feature>
<gene>
    <name evidence="13" type="ORF">FX988_00276</name>
</gene>